<evidence type="ECO:0000313" key="2">
    <source>
        <dbReference type="EMBL" id="PRP93152.1"/>
    </source>
</evidence>
<dbReference type="Proteomes" id="UP000237968">
    <property type="component" value="Unassembled WGS sequence"/>
</dbReference>
<feature type="region of interest" description="Disordered" evidence="1">
    <location>
        <begin position="215"/>
        <end position="261"/>
    </location>
</feature>
<accession>A0A2S9XJY1</accession>
<evidence type="ECO:0000256" key="1">
    <source>
        <dbReference type="SAM" id="MobiDB-lite"/>
    </source>
</evidence>
<feature type="compositionally biased region" description="Basic and acidic residues" evidence="1">
    <location>
        <begin position="231"/>
        <end position="250"/>
    </location>
</feature>
<reference evidence="2 3" key="1">
    <citation type="submission" date="2018-03" db="EMBL/GenBank/DDBJ databases">
        <title>Draft Genome Sequences of the Obligatory Marine Myxobacteria Enhygromyxa salina SWB005.</title>
        <authorList>
            <person name="Poehlein A."/>
            <person name="Moghaddam J.A."/>
            <person name="Harms H."/>
            <person name="Alanjari M."/>
            <person name="Koenig G.M."/>
            <person name="Daniel R."/>
            <person name="Schaeberle T.F."/>
        </authorList>
    </citation>
    <scope>NUCLEOTIDE SEQUENCE [LARGE SCALE GENOMIC DNA]</scope>
    <source>
        <strain evidence="2 3">SWB005</strain>
    </source>
</reference>
<organism evidence="2 3">
    <name type="scientific">Enhygromyxa salina</name>
    <dbReference type="NCBI Taxonomy" id="215803"/>
    <lineage>
        <taxon>Bacteria</taxon>
        <taxon>Pseudomonadati</taxon>
        <taxon>Myxococcota</taxon>
        <taxon>Polyangia</taxon>
        <taxon>Nannocystales</taxon>
        <taxon>Nannocystaceae</taxon>
        <taxon>Enhygromyxa</taxon>
    </lineage>
</organism>
<comment type="caution">
    <text evidence="2">The sequence shown here is derived from an EMBL/GenBank/DDBJ whole genome shotgun (WGS) entry which is preliminary data.</text>
</comment>
<evidence type="ECO:0000313" key="3">
    <source>
        <dbReference type="Proteomes" id="UP000237968"/>
    </source>
</evidence>
<protein>
    <submittedName>
        <fullName evidence="2">Uncharacterized protein</fullName>
    </submittedName>
</protein>
<feature type="compositionally biased region" description="Basic residues" evidence="1">
    <location>
        <begin position="359"/>
        <end position="374"/>
    </location>
</feature>
<feature type="region of interest" description="Disordered" evidence="1">
    <location>
        <begin position="347"/>
        <end position="396"/>
    </location>
</feature>
<feature type="region of interest" description="Disordered" evidence="1">
    <location>
        <begin position="293"/>
        <end position="316"/>
    </location>
</feature>
<gene>
    <name evidence="2" type="ORF">ENSA5_44730</name>
</gene>
<feature type="region of interest" description="Disordered" evidence="1">
    <location>
        <begin position="178"/>
        <end position="200"/>
    </location>
</feature>
<sequence>MDLAGDRGCPLADDLARERDEFFRADRVRAGLGSSRSQARVLVVARREPRRSRQHHCLRVQARGPRGCGPRRARGATAPGPDECASAALPQAHQIQQRHALREGRLAVRGGPRLRRARRHAWRAARGLADRRPGLAHATRHVLDEPPGFRAAHASAVSACVDVLPFCRGARARAVPGRVDGLHPRRGPGAHAADRGDPAQLSARRADAALRERAAADARVGVQRGRHRSVAARDRRSDDAAKPARGDRRAAASARGSRRRGLAWRGHRASWQLVLQAWPRRWSLRSARRVALAAREPGHGGDPADGPRRRRPQGSGQLRRACAWFFSADRAGGLGQLSGVHVGAQRRLARSASAADRPVRRRVSRSTARSRPRLRLVSEQGRGGVREPAGRAKPRG</sequence>
<dbReference type="AlphaFoldDB" id="A0A2S9XJY1"/>
<feature type="region of interest" description="Disordered" evidence="1">
    <location>
        <begin position="60"/>
        <end position="83"/>
    </location>
</feature>
<keyword evidence="3" id="KW-1185">Reference proteome</keyword>
<proteinExistence type="predicted"/>
<name>A0A2S9XJY1_9BACT</name>
<dbReference type="EMBL" id="PVNK01000191">
    <property type="protein sequence ID" value="PRP93152.1"/>
    <property type="molecule type" value="Genomic_DNA"/>
</dbReference>